<dbReference type="RefSeq" id="WP_103469160.1">
    <property type="nucleotide sequence ID" value="NZ_JADUCH010000006.1"/>
</dbReference>
<evidence type="ECO:0000256" key="1">
    <source>
        <dbReference type="ARBA" id="ARBA00009437"/>
    </source>
</evidence>
<keyword evidence="2" id="KW-0805">Transcription regulation</keyword>
<evidence type="ECO:0000256" key="5">
    <source>
        <dbReference type="ARBA" id="ARBA00023163"/>
    </source>
</evidence>
<keyword evidence="4" id="KW-0010">Activator</keyword>
<proteinExistence type="inferred from homology"/>
<evidence type="ECO:0000256" key="3">
    <source>
        <dbReference type="ARBA" id="ARBA00023125"/>
    </source>
</evidence>
<comment type="caution">
    <text evidence="7">The sequence shown here is derived from an EMBL/GenBank/DDBJ whole genome shotgun (WGS) entry which is preliminary data.</text>
</comment>
<dbReference type="Gene3D" id="3.40.190.290">
    <property type="match status" value="1"/>
</dbReference>
<dbReference type="PANTHER" id="PTHR30293:SF0">
    <property type="entry name" value="NITROGEN ASSIMILATION REGULATORY PROTEIN NAC"/>
    <property type="match status" value="1"/>
</dbReference>
<dbReference type="EMBL" id="MING01000019">
    <property type="protein sequence ID" value="POG13360.1"/>
    <property type="molecule type" value="Genomic_DNA"/>
</dbReference>
<evidence type="ECO:0000313" key="7">
    <source>
        <dbReference type="EMBL" id="POG13360.1"/>
    </source>
</evidence>
<comment type="similarity">
    <text evidence="1">Belongs to the LysR transcriptional regulatory family.</text>
</comment>
<dbReference type="FunFam" id="1.10.10.10:FF:000001">
    <property type="entry name" value="LysR family transcriptional regulator"/>
    <property type="match status" value="1"/>
</dbReference>
<dbReference type="Proteomes" id="UP000237378">
    <property type="component" value="Unassembled WGS sequence"/>
</dbReference>
<sequence length="303" mass="33693">MDLRQLRYFVRVVECGNITRASEGLHIAQPAISQQIRNLEEEMSMKLLERSVHGVEPTAAGRTLYRHAIELLRQADATRELLLQDAEYPQGRVSVGMPSSTARMLAMPLARMIRSKFPGIKLELFDAPSADIEGLITTGRVAMAVMVDAVETRGIATQHLLTERLYLMSWPELQLPDTPISIEALSRLPLVLPCAPNGIRSRVEFALQEAGQACQVEFEVNSTDMLLLAVKNELGVTVLPWAAAQDNLEPGRITLREIDHRLFVRELSLCWHEAGVQSNAVDKVRQTIVSLFAGFKETGGWSV</sequence>
<keyword evidence="3" id="KW-0238">DNA-binding</keyword>
<dbReference type="PANTHER" id="PTHR30293">
    <property type="entry name" value="TRANSCRIPTIONAL REGULATORY PROTEIN NAC-RELATED"/>
    <property type="match status" value="1"/>
</dbReference>
<dbReference type="PRINTS" id="PR00039">
    <property type="entry name" value="HTHLYSR"/>
</dbReference>
<dbReference type="SUPFAM" id="SSF46785">
    <property type="entry name" value="Winged helix' DNA-binding domain"/>
    <property type="match status" value="1"/>
</dbReference>
<protein>
    <submittedName>
        <fullName evidence="7">LysR family transcriptional regulator</fullName>
    </submittedName>
</protein>
<dbReference type="GO" id="GO:2000142">
    <property type="term" value="P:regulation of DNA-templated transcription initiation"/>
    <property type="evidence" value="ECO:0007669"/>
    <property type="project" value="TreeGrafter"/>
</dbReference>
<feature type="domain" description="HTH lysR-type" evidence="6">
    <location>
        <begin position="1"/>
        <end position="58"/>
    </location>
</feature>
<dbReference type="Pfam" id="PF03466">
    <property type="entry name" value="LysR_substrate"/>
    <property type="match status" value="1"/>
</dbReference>
<dbReference type="AlphaFoldDB" id="A0A2S3XCT1"/>
<reference evidence="7 8" key="2">
    <citation type="submission" date="2018-03" db="EMBL/GenBank/DDBJ databases">
        <title>Draft genome of Pseudomonas putida strain KH-18-2.</title>
        <authorList>
            <person name="Yoshizawa S."/>
            <person name="Khan N.H."/>
            <person name="Nishimura M."/>
            <person name="Chiura H.X."/>
            <person name="Ogura Y."/>
            <person name="Hayashi T."/>
            <person name="Kogure K."/>
        </authorList>
    </citation>
    <scope>NUCLEOTIDE SEQUENCE [LARGE SCALE GENOMIC DNA]</scope>
    <source>
        <strain evidence="7 8">KH-18-2</strain>
    </source>
</reference>
<organism evidence="7 8">
    <name type="scientific">Pseudomonas putida</name>
    <name type="common">Arthrobacter siderocapsulatus</name>
    <dbReference type="NCBI Taxonomy" id="303"/>
    <lineage>
        <taxon>Bacteria</taxon>
        <taxon>Pseudomonadati</taxon>
        <taxon>Pseudomonadota</taxon>
        <taxon>Gammaproteobacteria</taxon>
        <taxon>Pseudomonadales</taxon>
        <taxon>Pseudomonadaceae</taxon>
        <taxon>Pseudomonas</taxon>
    </lineage>
</organism>
<dbReference type="SUPFAM" id="SSF53850">
    <property type="entry name" value="Periplasmic binding protein-like II"/>
    <property type="match status" value="1"/>
</dbReference>
<dbReference type="Pfam" id="PF00126">
    <property type="entry name" value="HTH_1"/>
    <property type="match status" value="1"/>
</dbReference>
<name>A0A2S3XCT1_PSEPU</name>
<dbReference type="InterPro" id="IPR036388">
    <property type="entry name" value="WH-like_DNA-bd_sf"/>
</dbReference>
<dbReference type="Gene3D" id="1.10.10.10">
    <property type="entry name" value="Winged helix-like DNA-binding domain superfamily/Winged helix DNA-binding domain"/>
    <property type="match status" value="1"/>
</dbReference>
<evidence type="ECO:0000256" key="2">
    <source>
        <dbReference type="ARBA" id="ARBA00023015"/>
    </source>
</evidence>
<evidence type="ECO:0000259" key="6">
    <source>
        <dbReference type="PROSITE" id="PS50931"/>
    </source>
</evidence>
<keyword evidence="5" id="KW-0804">Transcription</keyword>
<evidence type="ECO:0000313" key="8">
    <source>
        <dbReference type="Proteomes" id="UP000237378"/>
    </source>
</evidence>
<dbReference type="InterPro" id="IPR000847">
    <property type="entry name" value="LysR_HTH_N"/>
</dbReference>
<reference evidence="7 8" key="1">
    <citation type="submission" date="2016-08" db="EMBL/GenBank/DDBJ databases">
        <authorList>
            <person name="Seilhamer J.J."/>
        </authorList>
    </citation>
    <scope>NUCLEOTIDE SEQUENCE [LARGE SCALE GENOMIC DNA]</scope>
    <source>
        <strain evidence="7 8">KH-18-2</strain>
    </source>
</reference>
<evidence type="ECO:0000256" key="4">
    <source>
        <dbReference type="ARBA" id="ARBA00023159"/>
    </source>
</evidence>
<gene>
    <name evidence="7" type="ORF">BGP82_02595</name>
</gene>
<dbReference type="GO" id="GO:0003677">
    <property type="term" value="F:DNA binding"/>
    <property type="evidence" value="ECO:0007669"/>
    <property type="project" value="UniProtKB-KW"/>
</dbReference>
<dbReference type="PROSITE" id="PS50931">
    <property type="entry name" value="HTH_LYSR"/>
    <property type="match status" value="1"/>
</dbReference>
<dbReference type="InterPro" id="IPR005119">
    <property type="entry name" value="LysR_subst-bd"/>
</dbReference>
<dbReference type="GO" id="GO:0003700">
    <property type="term" value="F:DNA-binding transcription factor activity"/>
    <property type="evidence" value="ECO:0007669"/>
    <property type="project" value="InterPro"/>
</dbReference>
<accession>A0A2S3XCT1</accession>
<dbReference type="InterPro" id="IPR036390">
    <property type="entry name" value="WH_DNA-bd_sf"/>
</dbReference>